<protein>
    <submittedName>
        <fullName evidence="1">Membrane protein</fullName>
    </submittedName>
</protein>
<sequence>MYRIERCSSTRPFGDVVGSHSRGYVRPVGLPSNILLRTEKFHRRRHEHDSHKQSSIIPPANLNSDAPAQIAASTQLIGELKEQYKEDEIQGVIKYHPENISPVLWSIVPQYIQALPSNMMSAKRFITDAASVLLQLGLQQILTSHVFSQTLCTEKSSEAEIIVCVTDTVTNISRLIQIGVAVLTLNFRVLVGGRMAEEALVRLNTLAANPLNKTLMKVLGSTVVLYITLMRESVTDDVKGLAGSVMTELTSLPVISNVPDISSGGFGRVNVFIPRPSRVNRADYDIAKLRAGAGERDLLSMNTQ</sequence>
<keyword evidence="2" id="KW-1185">Reference proteome</keyword>
<accession>A0AAD9LIA1</accession>
<organism evidence="1 2">
    <name type="scientific">Babesia divergens</name>
    <dbReference type="NCBI Taxonomy" id="32595"/>
    <lineage>
        <taxon>Eukaryota</taxon>
        <taxon>Sar</taxon>
        <taxon>Alveolata</taxon>
        <taxon>Apicomplexa</taxon>
        <taxon>Aconoidasida</taxon>
        <taxon>Piroplasmida</taxon>
        <taxon>Babesiidae</taxon>
        <taxon>Babesia</taxon>
    </lineage>
</organism>
<gene>
    <name evidence="1" type="ORF">X943_004064</name>
</gene>
<proteinExistence type="predicted"/>
<comment type="caution">
    <text evidence="1">The sequence shown here is derived from an EMBL/GenBank/DDBJ whole genome shotgun (WGS) entry which is preliminary data.</text>
</comment>
<name>A0AAD9LIA1_BABDI</name>
<reference evidence="1" key="2">
    <citation type="submission" date="2021-05" db="EMBL/GenBank/DDBJ databases">
        <authorList>
            <person name="Pain A."/>
        </authorList>
    </citation>
    <scope>NUCLEOTIDE SEQUENCE</scope>
    <source>
        <strain evidence="1">1802A</strain>
    </source>
</reference>
<evidence type="ECO:0000313" key="1">
    <source>
        <dbReference type="EMBL" id="KAK1936532.1"/>
    </source>
</evidence>
<dbReference type="Proteomes" id="UP001195914">
    <property type="component" value="Unassembled WGS sequence"/>
</dbReference>
<reference evidence="1" key="1">
    <citation type="journal article" date="2014" name="Nucleic Acids Res.">
        <title>The evolutionary dynamics of variant antigen genes in Babesia reveal a history of genomic innovation underlying host-parasite interaction.</title>
        <authorList>
            <person name="Jackson A.P."/>
            <person name="Otto T.D."/>
            <person name="Darby A."/>
            <person name="Ramaprasad A."/>
            <person name="Xia D."/>
            <person name="Echaide I.E."/>
            <person name="Farber M."/>
            <person name="Gahlot S."/>
            <person name="Gamble J."/>
            <person name="Gupta D."/>
            <person name="Gupta Y."/>
            <person name="Jackson L."/>
            <person name="Malandrin L."/>
            <person name="Malas T.B."/>
            <person name="Moussa E."/>
            <person name="Nair M."/>
            <person name="Reid A.J."/>
            <person name="Sanders M."/>
            <person name="Sharma J."/>
            <person name="Tracey A."/>
            <person name="Quail M.A."/>
            <person name="Weir W."/>
            <person name="Wastling J.M."/>
            <person name="Hall N."/>
            <person name="Willadsen P."/>
            <person name="Lingelbach K."/>
            <person name="Shiels B."/>
            <person name="Tait A."/>
            <person name="Berriman M."/>
            <person name="Allred D.R."/>
            <person name="Pain A."/>
        </authorList>
    </citation>
    <scope>NUCLEOTIDE SEQUENCE</scope>
    <source>
        <strain evidence="1">1802A</strain>
    </source>
</reference>
<dbReference type="AlphaFoldDB" id="A0AAD9LIA1"/>
<evidence type="ECO:0000313" key="2">
    <source>
        <dbReference type="Proteomes" id="UP001195914"/>
    </source>
</evidence>
<dbReference type="EMBL" id="JAHBMH010000044">
    <property type="protein sequence ID" value="KAK1936532.1"/>
    <property type="molecule type" value="Genomic_DNA"/>
</dbReference>